<reference evidence="2" key="1">
    <citation type="journal article" date="2022" name="bioRxiv">
        <title>Sequencing and chromosome-scale assembly of the giantPleurodeles waltlgenome.</title>
        <authorList>
            <person name="Brown T."/>
            <person name="Elewa A."/>
            <person name="Iarovenko S."/>
            <person name="Subramanian E."/>
            <person name="Araus A.J."/>
            <person name="Petzold A."/>
            <person name="Susuki M."/>
            <person name="Suzuki K.-i.T."/>
            <person name="Hayashi T."/>
            <person name="Toyoda A."/>
            <person name="Oliveira C."/>
            <person name="Osipova E."/>
            <person name="Leigh N.D."/>
            <person name="Simon A."/>
            <person name="Yun M.H."/>
        </authorList>
    </citation>
    <scope>NUCLEOTIDE SEQUENCE</scope>
    <source>
        <strain evidence="2">20211129_DDA</strain>
        <tissue evidence="2">Liver</tissue>
    </source>
</reference>
<name>A0AAV7R366_PLEWA</name>
<organism evidence="2 3">
    <name type="scientific">Pleurodeles waltl</name>
    <name type="common">Iberian ribbed newt</name>
    <dbReference type="NCBI Taxonomy" id="8319"/>
    <lineage>
        <taxon>Eukaryota</taxon>
        <taxon>Metazoa</taxon>
        <taxon>Chordata</taxon>
        <taxon>Craniata</taxon>
        <taxon>Vertebrata</taxon>
        <taxon>Euteleostomi</taxon>
        <taxon>Amphibia</taxon>
        <taxon>Batrachia</taxon>
        <taxon>Caudata</taxon>
        <taxon>Salamandroidea</taxon>
        <taxon>Salamandridae</taxon>
        <taxon>Pleurodelinae</taxon>
        <taxon>Pleurodeles</taxon>
    </lineage>
</organism>
<dbReference type="Proteomes" id="UP001066276">
    <property type="component" value="Chromosome 6"/>
</dbReference>
<feature type="region of interest" description="Disordered" evidence="1">
    <location>
        <begin position="1"/>
        <end position="23"/>
    </location>
</feature>
<evidence type="ECO:0000313" key="2">
    <source>
        <dbReference type="EMBL" id="KAJ1145213.1"/>
    </source>
</evidence>
<dbReference type="AlphaFoldDB" id="A0AAV7R366"/>
<comment type="caution">
    <text evidence="2">The sequence shown here is derived from an EMBL/GenBank/DDBJ whole genome shotgun (WGS) entry which is preliminary data.</text>
</comment>
<proteinExistence type="predicted"/>
<sequence length="149" mass="16503">MEGEHAGCGRSSWAGGRRDSAGSSSRWLRCLGVRLEPSRRLGSALEAGTGLASLRIHGVEEQLAAGVGSRSRGTNPLRGGTGPMKLMRFMDLALLLAKRQLTRRWKSPHAHSLLLEKQKVLCWSQAESAAIRREEYRGLRRKLISLDWD</sequence>
<keyword evidence="3" id="KW-1185">Reference proteome</keyword>
<dbReference type="EMBL" id="JANPWB010000010">
    <property type="protein sequence ID" value="KAJ1145213.1"/>
    <property type="molecule type" value="Genomic_DNA"/>
</dbReference>
<protein>
    <submittedName>
        <fullName evidence="2">Uncharacterized protein</fullName>
    </submittedName>
</protein>
<accession>A0AAV7R366</accession>
<gene>
    <name evidence="2" type="ORF">NDU88_011504</name>
</gene>
<feature type="compositionally biased region" description="Low complexity" evidence="1">
    <location>
        <begin position="9"/>
        <end position="23"/>
    </location>
</feature>
<evidence type="ECO:0000256" key="1">
    <source>
        <dbReference type="SAM" id="MobiDB-lite"/>
    </source>
</evidence>
<evidence type="ECO:0000313" key="3">
    <source>
        <dbReference type="Proteomes" id="UP001066276"/>
    </source>
</evidence>